<dbReference type="AlphaFoldDB" id="A0A097ID81"/>
<dbReference type="Gene3D" id="3.10.310.10">
    <property type="entry name" value="Diaminopimelate Epimerase, Chain A, domain 1"/>
    <property type="match status" value="2"/>
</dbReference>
<dbReference type="HOGENOM" id="CLU_048756_0_0_11"/>
<gene>
    <name evidence="2" type="ORF">CDOO_01335</name>
</gene>
<dbReference type="EMBL" id="CP006764">
    <property type="protein sequence ID" value="AIT60086.1"/>
    <property type="molecule type" value="Genomic_DNA"/>
</dbReference>
<name>A0A097ID81_9CORY</name>
<dbReference type="PIRSF" id="PIRSF016184">
    <property type="entry name" value="PhzC_PhzF"/>
    <property type="match status" value="1"/>
</dbReference>
<dbReference type="PANTHER" id="PTHR13774">
    <property type="entry name" value="PHENAZINE BIOSYNTHESIS PROTEIN"/>
    <property type="match status" value="1"/>
</dbReference>
<dbReference type="NCBIfam" id="TIGR00654">
    <property type="entry name" value="PhzF_family"/>
    <property type="match status" value="1"/>
</dbReference>
<dbReference type="PANTHER" id="PTHR13774:SF32">
    <property type="entry name" value="ANTISENSE-ENHANCING SEQUENCE 1"/>
    <property type="match status" value="1"/>
</dbReference>
<dbReference type="Pfam" id="PF02567">
    <property type="entry name" value="PhzC-PhzF"/>
    <property type="match status" value="1"/>
</dbReference>
<dbReference type="SUPFAM" id="SSF54506">
    <property type="entry name" value="Diaminopimelate epimerase-like"/>
    <property type="match status" value="1"/>
</dbReference>
<dbReference type="GO" id="GO:0005737">
    <property type="term" value="C:cytoplasm"/>
    <property type="evidence" value="ECO:0007669"/>
    <property type="project" value="TreeGrafter"/>
</dbReference>
<dbReference type="GO" id="GO:0016853">
    <property type="term" value="F:isomerase activity"/>
    <property type="evidence" value="ECO:0007669"/>
    <property type="project" value="TreeGrafter"/>
</dbReference>
<reference evidence="2 3" key="1">
    <citation type="submission" date="2013-09" db="EMBL/GenBank/DDBJ databases">
        <title>Complete genome sequence of Corynebacterium doosanense CAU 212(T) (=DSM 45436(T)), isolated from activated sludge.</title>
        <authorList>
            <person name="Schaffert L."/>
            <person name="Albersmeier A."/>
            <person name="Kalinowski J."/>
            <person name="Ruckert C."/>
        </authorList>
    </citation>
    <scope>NUCLEOTIDE SEQUENCE [LARGE SCALE GENOMIC DNA]</scope>
    <source>
        <strain evidence="2 3">CAU 212</strain>
    </source>
</reference>
<protein>
    <submittedName>
        <fullName evidence="2">Phenazine biosynthesis protein PhzF</fullName>
    </submittedName>
</protein>
<proteinExistence type="predicted"/>
<dbReference type="Proteomes" id="UP000029914">
    <property type="component" value="Chromosome"/>
</dbReference>
<dbReference type="InterPro" id="IPR003719">
    <property type="entry name" value="Phenazine_PhzF-like"/>
</dbReference>
<organism evidence="2 3">
    <name type="scientific">Corynebacterium doosanense CAU 212 = DSM 45436</name>
    <dbReference type="NCBI Taxonomy" id="558173"/>
    <lineage>
        <taxon>Bacteria</taxon>
        <taxon>Bacillati</taxon>
        <taxon>Actinomycetota</taxon>
        <taxon>Actinomycetes</taxon>
        <taxon>Mycobacteriales</taxon>
        <taxon>Corynebacteriaceae</taxon>
        <taxon>Corynebacterium</taxon>
    </lineage>
</organism>
<evidence type="ECO:0000313" key="3">
    <source>
        <dbReference type="Proteomes" id="UP000029914"/>
    </source>
</evidence>
<feature type="active site" evidence="1">
    <location>
        <position position="46"/>
    </location>
</feature>
<dbReference type="OrthoDB" id="9788221at2"/>
<keyword evidence="3" id="KW-1185">Reference proteome</keyword>
<dbReference type="eggNOG" id="COG0384">
    <property type="taxonomic scope" value="Bacteria"/>
</dbReference>
<dbReference type="RefSeq" id="WP_018021579.1">
    <property type="nucleotide sequence ID" value="NZ_AQUX01000002.1"/>
</dbReference>
<dbReference type="KEGG" id="cdo:CDOO_01335"/>
<sequence length="266" mass="28774">MSHTFFEVDVFATDAFTGNPLAVIAGADDFTSEQMQSIARWLNLSETTFLLEPTTPEADYRVRIFTQSEEFPFAGHPTLGTARAWLDLNSSDKSELIQECGAGLIPVKVDGDGVAFAAPPRTRTGELPGDEVAKIVDTMRIPEEDIVAHAWAINGPKWRLVQLGSIEAVRNLRPTPPEPGRHIGVVAVEGEVAEVRAFVDNAEDPVTGSLNAALAQWLRERGEVGPEYVARQGRCVGADGAVYVHDDGADIWIGGTAEVRVRGELV</sequence>
<accession>A0A097ID81</accession>
<evidence type="ECO:0000256" key="1">
    <source>
        <dbReference type="PIRSR" id="PIRSR016184-1"/>
    </source>
</evidence>
<evidence type="ECO:0000313" key="2">
    <source>
        <dbReference type="EMBL" id="AIT60086.1"/>
    </source>
</evidence>
<dbReference type="STRING" id="558173.CDOO_01335"/>